<evidence type="ECO:0000313" key="1">
    <source>
        <dbReference type="EMBL" id="SET16290.1"/>
    </source>
</evidence>
<gene>
    <name evidence="1" type="ORF">SAMN04487772_10989</name>
</gene>
<dbReference type="RefSeq" id="WP_092477695.1">
    <property type="nucleotide sequence ID" value="NZ_FOHN01000009.1"/>
</dbReference>
<organism evidence="1 2">
    <name type="scientific">[Clostridium] polysaccharolyticum</name>
    <dbReference type="NCBI Taxonomy" id="29364"/>
    <lineage>
        <taxon>Bacteria</taxon>
        <taxon>Bacillati</taxon>
        <taxon>Bacillota</taxon>
        <taxon>Clostridia</taxon>
        <taxon>Lachnospirales</taxon>
        <taxon>Lachnospiraceae</taxon>
    </lineage>
</organism>
<dbReference type="NCBIfam" id="TIGR02242">
    <property type="entry name" value="tail_TIGR02242"/>
    <property type="match status" value="1"/>
</dbReference>
<dbReference type="InterPro" id="IPR011748">
    <property type="entry name" value="Unchr_phage_tail-like"/>
</dbReference>
<dbReference type="EMBL" id="FOHN01000009">
    <property type="protein sequence ID" value="SET16290.1"/>
    <property type="molecule type" value="Genomic_DNA"/>
</dbReference>
<proteinExistence type="predicted"/>
<reference evidence="1 2" key="1">
    <citation type="submission" date="2016-10" db="EMBL/GenBank/DDBJ databases">
        <authorList>
            <person name="de Groot N.N."/>
        </authorList>
    </citation>
    <scope>NUCLEOTIDE SEQUENCE [LARGE SCALE GENOMIC DNA]</scope>
    <source>
        <strain evidence="1 2">DSM 1801</strain>
    </source>
</reference>
<dbReference type="InterPro" id="IPR006521">
    <property type="entry name" value="Tail_protein_I"/>
</dbReference>
<dbReference type="Proteomes" id="UP000199800">
    <property type="component" value="Unassembled WGS sequence"/>
</dbReference>
<accession>A0A1I0CBM5</accession>
<protein>
    <submittedName>
        <fullName evidence="1">Phage tail protein domain-containing protein</fullName>
    </submittedName>
</protein>
<dbReference type="AlphaFoldDB" id="A0A1I0CBM5"/>
<dbReference type="Pfam" id="PF09684">
    <property type="entry name" value="Tail_P2_I"/>
    <property type="match status" value="1"/>
</dbReference>
<sequence length="398" mass="47371">MKRQKNYFVINKCMDYEKSAFENMEYDRNGFHFARSSVRRRGVFLSRVFDSREKEMEWHRLVLDVKEGDGSPYKIQIYASEEPRIKWENELEETELSIQEFIVWKEVSMEDKLERLKPFCQLEVTGKADLLLHEVKGRYLWFSIEAYQLQGRNIEFREITAYFPKQSWISYLPEIYESSDKEHFLERYLSIFQSIYDDMNARIKQVPYLLDVKTTDPEYLDYLSQWVGVVNSQMWTEQKKRILLSKAAHLFKIRGTRQGILEVIQLYLETEEVFLVEKYKWERRNLSVEKRQLYESLYGQSSYTITILVKEDNVPSKKEYQSLLQVLYHVIPAQADVKLVVLKPYIFLDRHSYLGVNSTLGSYQPASLDGKSVLSFSLIGGENQKERSKHEKYENVSV</sequence>
<keyword evidence="2" id="KW-1185">Reference proteome</keyword>
<evidence type="ECO:0000313" key="2">
    <source>
        <dbReference type="Proteomes" id="UP000199800"/>
    </source>
</evidence>
<dbReference type="OrthoDB" id="370073at2"/>
<dbReference type="STRING" id="29364.SAMN04487772_10989"/>
<name>A0A1I0CBM5_9FIRM</name>